<keyword evidence="2" id="KW-1185">Reference proteome</keyword>
<organism evidence="1 2">
    <name type="scientific">Ascodesmis nigricans</name>
    <dbReference type="NCBI Taxonomy" id="341454"/>
    <lineage>
        <taxon>Eukaryota</taxon>
        <taxon>Fungi</taxon>
        <taxon>Dikarya</taxon>
        <taxon>Ascomycota</taxon>
        <taxon>Pezizomycotina</taxon>
        <taxon>Pezizomycetes</taxon>
        <taxon>Pezizales</taxon>
        <taxon>Ascodesmidaceae</taxon>
        <taxon>Ascodesmis</taxon>
    </lineage>
</organism>
<dbReference type="FunCoup" id="A0A4S2N3Q3">
    <property type="interactions" value="40"/>
</dbReference>
<name>A0A4S2N3Q3_9PEZI</name>
<dbReference type="EMBL" id="ML220113">
    <property type="protein sequence ID" value="TGZ83828.1"/>
    <property type="molecule type" value="Genomic_DNA"/>
</dbReference>
<dbReference type="InterPro" id="IPR014729">
    <property type="entry name" value="Rossmann-like_a/b/a_fold"/>
</dbReference>
<dbReference type="AlphaFoldDB" id="A0A4S2N3Q3"/>
<dbReference type="GO" id="GO:0000309">
    <property type="term" value="F:nicotinamide-nucleotide adenylyltransferase activity"/>
    <property type="evidence" value="ECO:0007669"/>
    <property type="project" value="TreeGrafter"/>
</dbReference>
<dbReference type="Proteomes" id="UP000298138">
    <property type="component" value="Unassembled WGS sequence"/>
</dbReference>
<sequence>MTPPPTSHLPHYTRLLSTLTPSHPLRLLTPPSHPAHTLHILDSSFNPPTHAHHHLALHSLLQSSTPPTLLLLLATQNADKSPIPASFPDRLAMMEILGREIKERYSQLSSTRETEVEVLVGVTRYARFVDKAVAVEEVFSSPTGRKPEQVWLVGYDTMERILEPRYYRPGDLGALEGFFGSARVRVMGRVGFGAGEEDVVEKLRRGGLREEGARVEWGERVEVVEGLEEEVSSTNVRRAVRDGREDEVGRLVGRGLLEWVKMRGLYKE</sequence>
<evidence type="ECO:0000313" key="1">
    <source>
        <dbReference type="EMBL" id="TGZ83828.1"/>
    </source>
</evidence>
<accession>A0A4S2N3Q3</accession>
<dbReference type="PANTHER" id="PTHR31285">
    <property type="entry name" value="NICOTINAMIDE MONONUCLEOTIDE ADENYLYLTRANSFERASE"/>
    <property type="match status" value="1"/>
</dbReference>
<dbReference type="STRING" id="341454.A0A4S2N3Q3"/>
<dbReference type="GO" id="GO:0005737">
    <property type="term" value="C:cytoplasm"/>
    <property type="evidence" value="ECO:0007669"/>
    <property type="project" value="TreeGrafter"/>
</dbReference>
<protein>
    <submittedName>
        <fullName evidence="1">Nucleotidylyl transferase</fullName>
    </submittedName>
</protein>
<reference evidence="1 2" key="1">
    <citation type="submission" date="2019-04" db="EMBL/GenBank/DDBJ databases">
        <title>Comparative genomics and transcriptomics to analyze fruiting body development in filamentous ascomycetes.</title>
        <authorList>
            <consortium name="DOE Joint Genome Institute"/>
            <person name="Lutkenhaus R."/>
            <person name="Traeger S."/>
            <person name="Breuer J."/>
            <person name="Kuo A."/>
            <person name="Lipzen A."/>
            <person name="Pangilinan J."/>
            <person name="Dilworth D."/>
            <person name="Sandor L."/>
            <person name="Poggeler S."/>
            <person name="Barry K."/>
            <person name="Grigoriev I.V."/>
            <person name="Nowrousian M."/>
        </authorList>
    </citation>
    <scope>NUCLEOTIDE SEQUENCE [LARGE SCALE GENOMIC DNA]</scope>
    <source>
        <strain evidence="1 2">CBS 389.68</strain>
    </source>
</reference>
<keyword evidence="1" id="KW-0808">Transferase</keyword>
<evidence type="ECO:0000313" key="2">
    <source>
        <dbReference type="Proteomes" id="UP000298138"/>
    </source>
</evidence>
<proteinExistence type="predicted"/>
<dbReference type="OrthoDB" id="5591297at2759"/>
<dbReference type="Gene3D" id="3.40.50.620">
    <property type="entry name" value="HUPs"/>
    <property type="match status" value="1"/>
</dbReference>
<dbReference type="SUPFAM" id="SSF52374">
    <property type="entry name" value="Nucleotidylyl transferase"/>
    <property type="match status" value="1"/>
</dbReference>
<dbReference type="GO" id="GO:0016887">
    <property type="term" value="F:ATP hydrolysis activity"/>
    <property type="evidence" value="ECO:0007669"/>
    <property type="project" value="TreeGrafter"/>
</dbReference>
<dbReference type="InParanoid" id="A0A4S2N3Q3"/>
<dbReference type="GO" id="GO:0005634">
    <property type="term" value="C:nucleus"/>
    <property type="evidence" value="ECO:0007669"/>
    <property type="project" value="TreeGrafter"/>
</dbReference>
<gene>
    <name evidence="1" type="ORF">EX30DRAFT_361835</name>
</gene>
<dbReference type="PANTHER" id="PTHR31285:SF0">
    <property type="entry name" value="NICOTINAMIDE MONONUCLEOTIDE ADENYLYLTRANSFERASE"/>
    <property type="match status" value="1"/>
</dbReference>